<keyword evidence="2" id="KW-1185">Reference proteome</keyword>
<dbReference type="PATRIC" id="fig|743698.3.peg.286"/>
<proteinExistence type="predicted"/>
<evidence type="ECO:0000313" key="1">
    <source>
        <dbReference type="EMBL" id="AKM53868.1"/>
    </source>
</evidence>
<dbReference type="EMBL" id="CP011856">
    <property type="protein sequence ID" value="AKM53868.1"/>
    <property type="molecule type" value="Genomic_DNA"/>
</dbReference>
<protein>
    <submittedName>
        <fullName evidence="1">Uncharacterized protein</fullName>
    </submittedName>
</protein>
<dbReference type="KEGG" id="seri:SERIO_v1c02840"/>
<sequence>MGKKPTANKQAVNLTTDDRYQRIQQFKLESRRFQDENLQRKLSRDHEINKRPRQQVVRDPKKTIDKNNPMYKILLNAQKKKKNNELKKAAYKTDDPNYIDINHMTVADRVKIIKLAKQKNNKIYRQLLMEKSTTGLSELARQRKRELMAANMKNWKTKKK</sequence>
<name>A0A0H3XH22_9MOLU</name>
<dbReference type="Proteomes" id="UP000035661">
    <property type="component" value="Chromosome"/>
</dbReference>
<organism evidence="1 2">
    <name type="scientific">Spiroplasma eriocheiris</name>
    <dbReference type="NCBI Taxonomy" id="315358"/>
    <lineage>
        <taxon>Bacteria</taxon>
        <taxon>Bacillati</taxon>
        <taxon>Mycoplasmatota</taxon>
        <taxon>Mollicutes</taxon>
        <taxon>Entomoplasmatales</taxon>
        <taxon>Spiroplasmataceae</taxon>
        <taxon>Spiroplasma</taxon>
    </lineage>
</organism>
<gene>
    <name evidence="1" type="ORF">SERIO_v1c02840</name>
</gene>
<reference evidence="2" key="2">
    <citation type="submission" date="2015-06" db="EMBL/GenBank/DDBJ databases">
        <title>Complete genome sequence of Spiroplasma eriocheiris TDA-040725-5 (DSM 21848).</title>
        <authorList>
            <person name="Lo W.-S."/>
            <person name="Kuo C.-H."/>
        </authorList>
    </citation>
    <scope>NUCLEOTIDE SEQUENCE [LARGE SCALE GENOMIC DNA]</scope>
    <source>
        <strain evidence="2">TDA-040725-5</strain>
    </source>
</reference>
<reference evidence="1 2" key="1">
    <citation type="journal article" date="2015" name="Genome Biol. Evol.">
        <title>Found and Lost: The Fates of Horizontally Acquired Genes in Arthropod-Symbiotic Spiroplasma.</title>
        <authorList>
            <person name="Lo W.S."/>
            <person name="Gasparich G.E."/>
            <person name="Kuo C.H."/>
        </authorList>
    </citation>
    <scope>NUCLEOTIDE SEQUENCE [LARGE SCALE GENOMIC DNA]</scope>
    <source>
        <strain evidence="2">TDA-040725-5</strain>
    </source>
</reference>
<dbReference type="RefSeq" id="WP_047791137.1">
    <property type="nucleotide sequence ID" value="NZ_CP011856.1"/>
</dbReference>
<dbReference type="AlphaFoldDB" id="A0A0H3XH22"/>
<accession>A0A0H3XH22</accession>
<evidence type="ECO:0000313" key="2">
    <source>
        <dbReference type="Proteomes" id="UP000035661"/>
    </source>
</evidence>